<proteinExistence type="predicted"/>
<dbReference type="OrthoDB" id="2657527at2759"/>
<accession>A0A0D0AE74</accession>
<name>A0A0D0AE74_9AGAM</name>
<keyword evidence="3" id="KW-1185">Reference proteome</keyword>
<gene>
    <name evidence="2" type="ORF">CY34DRAFT_797977</name>
</gene>
<dbReference type="HOGENOM" id="CLU_1016270_0_0_1"/>
<feature type="transmembrane region" description="Helical" evidence="1">
    <location>
        <begin position="213"/>
        <end position="236"/>
    </location>
</feature>
<reference evidence="3" key="2">
    <citation type="submission" date="2015-01" db="EMBL/GenBank/DDBJ databases">
        <title>Evolutionary Origins and Diversification of the Mycorrhizal Mutualists.</title>
        <authorList>
            <consortium name="DOE Joint Genome Institute"/>
            <consortium name="Mycorrhizal Genomics Consortium"/>
            <person name="Kohler A."/>
            <person name="Kuo A."/>
            <person name="Nagy L.G."/>
            <person name="Floudas D."/>
            <person name="Copeland A."/>
            <person name="Barry K.W."/>
            <person name="Cichocki N."/>
            <person name="Veneault-Fourrey C."/>
            <person name="LaButti K."/>
            <person name="Lindquist E.A."/>
            <person name="Lipzen A."/>
            <person name="Lundell T."/>
            <person name="Morin E."/>
            <person name="Murat C."/>
            <person name="Riley R."/>
            <person name="Ohm R."/>
            <person name="Sun H."/>
            <person name="Tunlid A."/>
            <person name="Henrissat B."/>
            <person name="Grigoriev I.V."/>
            <person name="Hibbett D.S."/>
            <person name="Martin F."/>
        </authorList>
    </citation>
    <scope>NUCLEOTIDE SEQUENCE [LARGE SCALE GENOMIC DNA]</scope>
    <source>
        <strain evidence="3">UH-Slu-Lm8-n1</strain>
    </source>
</reference>
<feature type="transmembrane region" description="Helical" evidence="1">
    <location>
        <begin position="135"/>
        <end position="153"/>
    </location>
</feature>
<keyword evidence="1" id="KW-1133">Transmembrane helix</keyword>
<dbReference type="EMBL" id="KN835137">
    <property type="protein sequence ID" value="KIK48500.1"/>
    <property type="molecule type" value="Genomic_DNA"/>
</dbReference>
<dbReference type="InParanoid" id="A0A0D0AE74"/>
<dbReference type="Proteomes" id="UP000054485">
    <property type="component" value="Unassembled WGS sequence"/>
</dbReference>
<sequence length="274" mass="30499">MNAYPNQPDSPSQLGAVDGTRDSQKFVSELHDSAEMLKERLREAKSCAEEERRMKGLDGLMNTLLLCAGATAFINKFATMQPGFRLYHRHTTLVAGVNDIFRTISNGTFTSGTVLSVFAAPSFTFLVLQGVMDACLFVPPFIVAITILGKWVLGHFATSTSEDNDAQMRRRPLHDWPQHARARVLSWSNALPVFFGLSQALYTLCWLFGRQPLLATCVITVLALWCSIVFLFLIHWRLRFPFCGHNLRGALFIGKTVSIAPRSGTLEKTLTSSI</sequence>
<feature type="transmembrane region" description="Helical" evidence="1">
    <location>
        <begin position="190"/>
        <end position="208"/>
    </location>
</feature>
<protein>
    <submittedName>
        <fullName evidence="2">Uncharacterized protein</fullName>
    </submittedName>
</protein>
<feature type="transmembrane region" description="Helical" evidence="1">
    <location>
        <begin position="109"/>
        <end position="128"/>
    </location>
</feature>
<evidence type="ECO:0000256" key="1">
    <source>
        <dbReference type="SAM" id="Phobius"/>
    </source>
</evidence>
<organism evidence="2 3">
    <name type="scientific">Suillus luteus UH-Slu-Lm8-n1</name>
    <dbReference type="NCBI Taxonomy" id="930992"/>
    <lineage>
        <taxon>Eukaryota</taxon>
        <taxon>Fungi</taxon>
        <taxon>Dikarya</taxon>
        <taxon>Basidiomycota</taxon>
        <taxon>Agaricomycotina</taxon>
        <taxon>Agaricomycetes</taxon>
        <taxon>Agaricomycetidae</taxon>
        <taxon>Boletales</taxon>
        <taxon>Suillineae</taxon>
        <taxon>Suillaceae</taxon>
        <taxon>Suillus</taxon>
    </lineage>
</organism>
<dbReference type="AlphaFoldDB" id="A0A0D0AE74"/>
<keyword evidence="1" id="KW-0472">Membrane</keyword>
<evidence type="ECO:0000313" key="2">
    <source>
        <dbReference type="EMBL" id="KIK48500.1"/>
    </source>
</evidence>
<keyword evidence="1" id="KW-0812">Transmembrane</keyword>
<evidence type="ECO:0000313" key="3">
    <source>
        <dbReference type="Proteomes" id="UP000054485"/>
    </source>
</evidence>
<reference evidence="2 3" key="1">
    <citation type="submission" date="2014-04" db="EMBL/GenBank/DDBJ databases">
        <authorList>
            <consortium name="DOE Joint Genome Institute"/>
            <person name="Kuo A."/>
            <person name="Ruytinx J."/>
            <person name="Rineau F."/>
            <person name="Colpaert J."/>
            <person name="Kohler A."/>
            <person name="Nagy L.G."/>
            <person name="Floudas D."/>
            <person name="Copeland A."/>
            <person name="Barry K.W."/>
            <person name="Cichocki N."/>
            <person name="Veneault-Fourrey C."/>
            <person name="LaButti K."/>
            <person name="Lindquist E.A."/>
            <person name="Lipzen A."/>
            <person name="Lundell T."/>
            <person name="Morin E."/>
            <person name="Murat C."/>
            <person name="Sun H."/>
            <person name="Tunlid A."/>
            <person name="Henrissat B."/>
            <person name="Grigoriev I.V."/>
            <person name="Hibbett D.S."/>
            <person name="Martin F."/>
            <person name="Nordberg H.P."/>
            <person name="Cantor M.N."/>
            <person name="Hua S.X."/>
        </authorList>
    </citation>
    <scope>NUCLEOTIDE SEQUENCE [LARGE SCALE GENOMIC DNA]</scope>
    <source>
        <strain evidence="2 3">UH-Slu-Lm8-n1</strain>
    </source>
</reference>